<reference evidence="1" key="1">
    <citation type="journal article" date="2015" name="Nature">
        <title>Complex archaea that bridge the gap between prokaryotes and eukaryotes.</title>
        <authorList>
            <person name="Spang A."/>
            <person name="Saw J.H."/>
            <person name="Jorgensen S.L."/>
            <person name="Zaremba-Niedzwiedzka K."/>
            <person name="Martijn J."/>
            <person name="Lind A.E."/>
            <person name="van Eijk R."/>
            <person name="Schleper C."/>
            <person name="Guy L."/>
            <person name="Ettema T.J."/>
        </authorList>
    </citation>
    <scope>NUCLEOTIDE SEQUENCE</scope>
</reference>
<name>A0A0F9A2V0_9ZZZZ</name>
<dbReference type="EMBL" id="LAZR01044779">
    <property type="protein sequence ID" value="KKL03820.1"/>
    <property type="molecule type" value="Genomic_DNA"/>
</dbReference>
<proteinExistence type="predicted"/>
<protein>
    <submittedName>
        <fullName evidence="1">Uncharacterized protein</fullName>
    </submittedName>
</protein>
<comment type="caution">
    <text evidence="1">The sequence shown here is derived from an EMBL/GenBank/DDBJ whole genome shotgun (WGS) entry which is preliminary data.</text>
</comment>
<dbReference type="AlphaFoldDB" id="A0A0F9A2V0"/>
<sequence>MDYNKFCSEIIKSNPKIRFAGVYNTISGEIYYKMQEGIKKIFTDQQTKDSLIHGYARWKTRLHSSELIGTPIYTMTKYPKINRLTMPCGEKGILMISTEPDLEPFKIIDDVCKLREKYADPEDYETEPRQLNF</sequence>
<organism evidence="1">
    <name type="scientific">marine sediment metagenome</name>
    <dbReference type="NCBI Taxonomy" id="412755"/>
    <lineage>
        <taxon>unclassified sequences</taxon>
        <taxon>metagenomes</taxon>
        <taxon>ecological metagenomes</taxon>
    </lineage>
</organism>
<evidence type="ECO:0000313" key="1">
    <source>
        <dbReference type="EMBL" id="KKL03820.1"/>
    </source>
</evidence>
<gene>
    <name evidence="1" type="ORF">LCGC14_2622290</name>
</gene>
<accession>A0A0F9A2V0</accession>